<proteinExistence type="inferred from homology"/>
<dbReference type="GO" id="GO:0004460">
    <property type="term" value="F:L-lactate dehydrogenase (cytochrome) activity"/>
    <property type="evidence" value="ECO:0007669"/>
    <property type="project" value="UniProtKB-EC"/>
</dbReference>
<dbReference type="EMBL" id="JH795855">
    <property type="protein sequence ID" value="EJU06455.1"/>
    <property type="molecule type" value="Genomic_DNA"/>
</dbReference>
<dbReference type="InterPro" id="IPR013785">
    <property type="entry name" value="Aldolase_TIM"/>
</dbReference>
<keyword evidence="7" id="KW-0288">FMN</keyword>
<keyword evidence="21" id="KW-1185">Reference proteome</keyword>
<dbReference type="SUPFAM" id="SSF55856">
    <property type="entry name" value="Cytochrome b5-like heme/steroid binding domain"/>
    <property type="match status" value="1"/>
</dbReference>
<comment type="subunit">
    <text evidence="4">Homotetramer.</text>
</comment>
<name>M5GCV8_DACPD</name>
<dbReference type="InterPro" id="IPR000262">
    <property type="entry name" value="FMN-dep_DH"/>
</dbReference>
<comment type="cofactor">
    <cofactor evidence="2">
        <name>heme b</name>
        <dbReference type="ChEBI" id="CHEBI:60344"/>
    </cofactor>
</comment>
<dbReference type="PANTHER" id="PTHR10578:SF101">
    <property type="entry name" value="L-LACTATE DEHYDROGENASE (CYTOCHROME B2)"/>
    <property type="match status" value="1"/>
</dbReference>
<keyword evidence="11" id="KW-0496">Mitochondrion</keyword>
<evidence type="ECO:0000256" key="16">
    <source>
        <dbReference type="ARBA" id="ARBA00068515"/>
    </source>
</evidence>
<dbReference type="SUPFAM" id="SSF51395">
    <property type="entry name" value="FMN-linked oxidoreductases"/>
    <property type="match status" value="1"/>
</dbReference>
<dbReference type="EC" id="1.1.2.3" evidence="15"/>
<dbReference type="InterPro" id="IPR037396">
    <property type="entry name" value="FMN_HAD"/>
</dbReference>
<evidence type="ECO:0000256" key="6">
    <source>
        <dbReference type="ARBA" id="ARBA00022630"/>
    </source>
</evidence>
<dbReference type="OrthoDB" id="1925334at2759"/>
<accession>M5GCV8</accession>
<evidence type="ECO:0000313" key="20">
    <source>
        <dbReference type="EMBL" id="EJU06455.1"/>
    </source>
</evidence>
<evidence type="ECO:0000256" key="10">
    <source>
        <dbReference type="ARBA" id="ARBA00023004"/>
    </source>
</evidence>
<feature type="region of interest" description="Disordered" evidence="17">
    <location>
        <begin position="146"/>
        <end position="166"/>
    </location>
</feature>
<evidence type="ECO:0000256" key="9">
    <source>
        <dbReference type="ARBA" id="ARBA00023002"/>
    </source>
</evidence>
<evidence type="ECO:0000256" key="3">
    <source>
        <dbReference type="ARBA" id="ARBA00004569"/>
    </source>
</evidence>
<dbReference type="Gene3D" id="3.20.20.70">
    <property type="entry name" value="Aldolase class I"/>
    <property type="match status" value="1"/>
</dbReference>
<dbReference type="Gene3D" id="3.10.120.10">
    <property type="entry name" value="Cytochrome b5-like heme/steroid binding domain"/>
    <property type="match status" value="1"/>
</dbReference>
<comment type="cofactor">
    <cofactor evidence="1">
        <name>FMN</name>
        <dbReference type="ChEBI" id="CHEBI:58210"/>
    </cofactor>
</comment>
<keyword evidence="8" id="KW-0479">Metal-binding</keyword>
<dbReference type="AlphaFoldDB" id="M5GCV8"/>
<evidence type="ECO:0000256" key="1">
    <source>
        <dbReference type="ARBA" id="ARBA00001917"/>
    </source>
</evidence>
<evidence type="ECO:0000259" key="19">
    <source>
        <dbReference type="PROSITE" id="PS51349"/>
    </source>
</evidence>
<dbReference type="PROSITE" id="PS51349">
    <property type="entry name" value="FMN_HYDROXY_ACID_DH_2"/>
    <property type="match status" value="1"/>
</dbReference>
<comment type="similarity">
    <text evidence="14">In the N-terminal section; belongs to the cytochrome b5 family.</text>
</comment>
<keyword evidence="10" id="KW-0408">Iron</keyword>
<reference evidence="20 21" key="1">
    <citation type="journal article" date="2012" name="Science">
        <title>The Paleozoic origin of enzymatic lignin decomposition reconstructed from 31 fungal genomes.</title>
        <authorList>
            <person name="Floudas D."/>
            <person name="Binder M."/>
            <person name="Riley R."/>
            <person name="Barry K."/>
            <person name="Blanchette R.A."/>
            <person name="Henrissat B."/>
            <person name="Martinez A.T."/>
            <person name="Otillar R."/>
            <person name="Spatafora J.W."/>
            <person name="Yadav J.S."/>
            <person name="Aerts A."/>
            <person name="Benoit I."/>
            <person name="Boyd A."/>
            <person name="Carlson A."/>
            <person name="Copeland A."/>
            <person name="Coutinho P.M."/>
            <person name="de Vries R.P."/>
            <person name="Ferreira P."/>
            <person name="Findley K."/>
            <person name="Foster B."/>
            <person name="Gaskell J."/>
            <person name="Glotzer D."/>
            <person name="Gorecki P."/>
            <person name="Heitman J."/>
            <person name="Hesse C."/>
            <person name="Hori C."/>
            <person name="Igarashi K."/>
            <person name="Jurgens J.A."/>
            <person name="Kallen N."/>
            <person name="Kersten P."/>
            <person name="Kohler A."/>
            <person name="Kuees U."/>
            <person name="Kumar T.K.A."/>
            <person name="Kuo A."/>
            <person name="LaButti K."/>
            <person name="Larrondo L.F."/>
            <person name="Lindquist E."/>
            <person name="Ling A."/>
            <person name="Lombard V."/>
            <person name="Lucas S."/>
            <person name="Lundell T."/>
            <person name="Martin R."/>
            <person name="McLaughlin D.J."/>
            <person name="Morgenstern I."/>
            <person name="Morin E."/>
            <person name="Murat C."/>
            <person name="Nagy L.G."/>
            <person name="Nolan M."/>
            <person name="Ohm R.A."/>
            <person name="Patyshakuliyeva A."/>
            <person name="Rokas A."/>
            <person name="Ruiz-Duenas F.J."/>
            <person name="Sabat G."/>
            <person name="Salamov A."/>
            <person name="Samejima M."/>
            <person name="Schmutz J."/>
            <person name="Slot J.C."/>
            <person name="St John F."/>
            <person name="Stenlid J."/>
            <person name="Sun H."/>
            <person name="Sun S."/>
            <person name="Syed K."/>
            <person name="Tsang A."/>
            <person name="Wiebenga A."/>
            <person name="Young D."/>
            <person name="Pisabarro A."/>
            <person name="Eastwood D.C."/>
            <person name="Martin F."/>
            <person name="Cullen D."/>
            <person name="Grigoriev I.V."/>
            <person name="Hibbett D.S."/>
        </authorList>
    </citation>
    <scope>NUCLEOTIDE SEQUENCE [LARGE SCALE GENOMIC DNA]</scope>
    <source>
        <strain evidence="20 21">DJM-731 SS1</strain>
    </source>
</reference>
<protein>
    <recommendedName>
        <fullName evidence="16">L-lactate dehydrogenase (cytochrome)</fullName>
        <ecNumber evidence="15">1.1.2.3</ecNumber>
    </recommendedName>
</protein>
<evidence type="ECO:0000256" key="17">
    <source>
        <dbReference type="SAM" id="MobiDB-lite"/>
    </source>
</evidence>
<evidence type="ECO:0000256" key="2">
    <source>
        <dbReference type="ARBA" id="ARBA00001970"/>
    </source>
</evidence>
<dbReference type="InterPro" id="IPR036400">
    <property type="entry name" value="Cyt_B5-like_heme/steroid_sf"/>
</dbReference>
<dbReference type="GO" id="GO:0005758">
    <property type="term" value="C:mitochondrial intermembrane space"/>
    <property type="evidence" value="ECO:0007669"/>
    <property type="project" value="UniProtKB-SubCell"/>
</dbReference>
<keyword evidence="6" id="KW-0285">Flavoprotein</keyword>
<dbReference type="RefSeq" id="XP_040633349.1">
    <property type="nucleotide sequence ID" value="XM_040771583.1"/>
</dbReference>
<evidence type="ECO:0000256" key="5">
    <source>
        <dbReference type="ARBA" id="ARBA00022617"/>
    </source>
</evidence>
<evidence type="ECO:0000256" key="8">
    <source>
        <dbReference type="ARBA" id="ARBA00022723"/>
    </source>
</evidence>
<dbReference type="STRING" id="1858805.M5GCV8"/>
<evidence type="ECO:0000256" key="13">
    <source>
        <dbReference type="ARBA" id="ARBA00061137"/>
    </source>
</evidence>
<dbReference type="GO" id="GO:0046872">
    <property type="term" value="F:metal ion binding"/>
    <property type="evidence" value="ECO:0007669"/>
    <property type="project" value="UniProtKB-KW"/>
</dbReference>
<dbReference type="CDD" id="cd02922">
    <property type="entry name" value="FCB2_FMN"/>
    <property type="match status" value="1"/>
</dbReference>
<comment type="catalytic activity">
    <reaction evidence="12">
        <text>(S)-lactate + 2 Fe(III)-[cytochrome c] = 2 Fe(II)-[cytochrome c] + pyruvate + 2 H(+)</text>
        <dbReference type="Rhea" id="RHEA:19909"/>
        <dbReference type="Rhea" id="RHEA-COMP:10350"/>
        <dbReference type="Rhea" id="RHEA-COMP:14399"/>
        <dbReference type="ChEBI" id="CHEBI:15361"/>
        <dbReference type="ChEBI" id="CHEBI:15378"/>
        <dbReference type="ChEBI" id="CHEBI:16651"/>
        <dbReference type="ChEBI" id="CHEBI:29033"/>
        <dbReference type="ChEBI" id="CHEBI:29034"/>
        <dbReference type="EC" id="1.1.2.3"/>
    </reaction>
    <physiologicalReaction direction="left-to-right" evidence="12">
        <dbReference type="Rhea" id="RHEA:19910"/>
    </physiologicalReaction>
</comment>
<dbReference type="GeneID" id="63686645"/>
<keyword evidence="5" id="KW-0349">Heme</keyword>
<comment type="subcellular location">
    <subcellularLocation>
        <location evidence="3">Mitochondrion intermembrane space</location>
    </subcellularLocation>
</comment>
<dbReference type="InterPro" id="IPR001199">
    <property type="entry name" value="Cyt_B5-like_heme/steroid-bd"/>
</dbReference>
<evidence type="ECO:0000256" key="15">
    <source>
        <dbReference type="ARBA" id="ARBA00066458"/>
    </source>
</evidence>
<evidence type="ECO:0000313" key="21">
    <source>
        <dbReference type="Proteomes" id="UP000030653"/>
    </source>
</evidence>
<evidence type="ECO:0000256" key="7">
    <source>
        <dbReference type="ARBA" id="ARBA00022643"/>
    </source>
</evidence>
<dbReference type="OMA" id="YEHPIAA"/>
<dbReference type="Proteomes" id="UP000030653">
    <property type="component" value="Unassembled WGS sequence"/>
</dbReference>
<evidence type="ECO:0000256" key="4">
    <source>
        <dbReference type="ARBA" id="ARBA00011881"/>
    </source>
</evidence>
<comment type="similarity">
    <text evidence="13">In the C-terminal section; belongs to the FMN-dependent alpha-hydroxy acid dehydrogenase family.</text>
</comment>
<dbReference type="SMART" id="SM01117">
    <property type="entry name" value="Cyt-b5"/>
    <property type="match status" value="1"/>
</dbReference>
<dbReference type="InterPro" id="IPR008259">
    <property type="entry name" value="FMN_hydac_DH_AS"/>
</dbReference>
<gene>
    <name evidence="20" type="ORF">DACRYDRAFT_19605</name>
</gene>
<dbReference type="PANTHER" id="PTHR10578">
    <property type="entry name" value="S -2-HYDROXY-ACID OXIDASE-RELATED"/>
    <property type="match status" value="1"/>
</dbReference>
<feature type="domain" description="Cytochrome b5 heme-binding" evidence="18">
    <location>
        <begin position="69"/>
        <end position="146"/>
    </location>
</feature>
<evidence type="ECO:0000256" key="12">
    <source>
        <dbReference type="ARBA" id="ARBA00052399"/>
    </source>
</evidence>
<dbReference type="PROSITE" id="PS50255">
    <property type="entry name" value="CYTOCHROME_B5_2"/>
    <property type="match status" value="1"/>
</dbReference>
<dbReference type="PROSITE" id="PS00557">
    <property type="entry name" value="FMN_HYDROXY_ACID_DH_1"/>
    <property type="match status" value="1"/>
</dbReference>
<organism evidence="20 21">
    <name type="scientific">Dacryopinax primogenitus (strain DJM 731)</name>
    <name type="common">Brown rot fungus</name>
    <dbReference type="NCBI Taxonomy" id="1858805"/>
    <lineage>
        <taxon>Eukaryota</taxon>
        <taxon>Fungi</taxon>
        <taxon>Dikarya</taxon>
        <taxon>Basidiomycota</taxon>
        <taxon>Agaricomycotina</taxon>
        <taxon>Dacrymycetes</taxon>
        <taxon>Dacrymycetales</taxon>
        <taxon>Dacrymycetaceae</taxon>
        <taxon>Dacryopinax</taxon>
    </lineage>
</organism>
<sequence length="550" mass="59617">MNLRPPTRSSGSWILTRGPGSTEGGIWSELLIVAALAASGAYIAQQWTIRHPHAGPSPQVQNVAALPNLQLIAYQELQQHDTRESCWILVRGQIYDVTDFLAQHPGGALIILSHAGRDATAAYSSHHPPALLDNILSPSQHLGAVDPATLPPGHHASSAELTEDEQRVKQARAEIPPLNMCISVQDLEDVAKKVMSKVAWGYCMSGADTMSAYKNNIAAFSRYAFRPRVLRPVSRVDTSCSILGNPSALPIFVSPAANAGLGHPLGELGIVRGAAYGGIIQGVASTSTLPLAELEMERKDGQTMFFQLYVNKDRQVSERLLREAERRGFKAVLLTVDTPVPGKREMDLKTRGLPTPAAAAAGEKQLSSTQAGIANSLGDYFDANLCWDDLAWLRSVTKLPIILKGVQTVEDVELAVQHGCEGVLLSNHGGRQLDYARAPIDVLYEVRKCRPDILDEKKIEVYLDGGVRRGTDVVKALCLGATAVGMGRPLWYANAAYGQKGVVKLIDIMAEEIATAMRLLGVTNLSDLKPEMISRISNFDPRKPYHLPVI</sequence>
<evidence type="ECO:0000256" key="14">
    <source>
        <dbReference type="ARBA" id="ARBA00061589"/>
    </source>
</evidence>
<dbReference type="Pfam" id="PF01070">
    <property type="entry name" value="FMN_dh"/>
    <property type="match status" value="1"/>
</dbReference>
<keyword evidence="9" id="KW-0560">Oxidoreductase</keyword>
<dbReference type="Pfam" id="PF00173">
    <property type="entry name" value="Cyt-b5"/>
    <property type="match status" value="1"/>
</dbReference>
<evidence type="ECO:0000259" key="18">
    <source>
        <dbReference type="PROSITE" id="PS50255"/>
    </source>
</evidence>
<dbReference type="InterPro" id="IPR037458">
    <property type="entry name" value="L-MDH/L-LDH_FMN-bd"/>
</dbReference>
<dbReference type="GO" id="GO:0006089">
    <property type="term" value="P:lactate metabolic process"/>
    <property type="evidence" value="ECO:0007669"/>
    <property type="project" value="TreeGrafter"/>
</dbReference>
<dbReference type="HOGENOM" id="CLU_020639_1_1_1"/>
<dbReference type="FunFam" id="3.20.20.70:FF:000062">
    <property type="entry name" value="Cytochrome b2, mitochondrial, putative"/>
    <property type="match status" value="1"/>
</dbReference>
<evidence type="ECO:0000256" key="11">
    <source>
        <dbReference type="ARBA" id="ARBA00023128"/>
    </source>
</evidence>
<feature type="domain" description="FMN hydroxy acid dehydrogenase" evidence="19">
    <location>
        <begin position="176"/>
        <end position="538"/>
    </location>
</feature>